<dbReference type="CDD" id="cd01949">
    <property type="entry name" value="GGDEF"/>
    <property type="match status" value="1"/>
</dbReference>
<sequence>VLTRAQSDQSEVARVRDRADALQHTRADLLVYRKDGTPLWISLNFNPIYDANHAPSHYVAVLTDITDTKMHEVLQHRVLEALVQERPLIEVMTLICTEVERIAPDVLATVMSADNQGRLHSLAAPSLPPEYADAVNGLKIGPGTGACGTAAWRGRAVMVEDIATDPLFEAYRDTLLPWGLRACWSTPIRSNSARVLGTFALYYRKPQRADAWHMRLTDLCQQLCTLALEREQIRQRVHQLAFYDTLTGLPNRIMFSARAEQALTQAEYAGEPAALMFINIDRFKLINDSQGHAAGDGLLRD</sequence>
<evidence type="ECO:0000259" key="2">
    <source>
        <dbReference type="PROSITE" id="PS50887"/>
    </source>
</evidence>
<dbReference type="InterPro" id="IPR000160">
    <property type="entry name" value="GGDEF_dom"/>
</dbReference>
<dbReference type="SMART" id="SM00065">
    <property type="entry name" value="GAF"/>
    <property type="match status" value="1"/>
</dbReference>
<dbReference type="Proteomes" id="UP000217163">
    <property type="component" value="Unassembled WGS sequence"/>
</dbReference>
<accession>A0A261WKR4</accession>
<protein>
    <submittedName>
        <fullName evidence="3">Bifunctional diguanylate cyclase/phosphodiesterase</fullName>
    </submittedName>
</protein>
<evidence type="ECO:0000313" key="3">
    <source>
        <dbReference type="EMBL" id="OZI86715.1"/>
    </source>
</evidence>
<dbReference type="SUPFAM" id="SSF55073">
    <property type="entry name" value="Nucleotide cyclase"/>
    <property type="match status" value="1"/>
</dbReference>
<dbReference type="Gene3D" id="3.30.450.20">
    <property type="entry name" value="PAS domain"/>
    <property type="match status" value="1"/>
</dbReference>
<evidence type="ECO:0000313" key="4">
    <source>
        <dbReference type="Proteomes" id="UP000217163"/>
    </source>
</evidence>
<dbReference type="NCBIfam" id="TIGR00229">
    <property type="entry name" value="sensory_box"/>
    <property type="match status" value="1"/>
</dbReference>
<reference evidence="4" key="1">
    <citation type="journal article" date="2016" name="Sci. Rep.">
        <title>Genome analysis of the kiwifruit canker pathogen Pseudomonas syringae pv. actinidiae biovar 5.</title>
        <authorList>
            <person name="Fujikawa T."/>
            <person name="Sawada H."/>
        </authorList>
    </citation>
    <scope>NUCLEOTIDE SEQUENCE [LARGE SCALE GENOMIC DNA]</scope>
    <source>
        <strain evidence="4">MAFF 212061</strain>
    </source>
</reference>
<dbReference type="SUPFAM" id="SSF55781">
    <property type="entry name" value="GAF domain-like"/>
    <property type="match status" value="1"/>
</dbReference>
<feature type="domain" description="GGDEF" evidence="2">
    <location>
        <begin position="271"/>
        <end position="301"/>
    </location>
</feature>
<dbReference type="InterPro" id="IPR001610">
    <property type="entry name" value="PAC"/>
</dbReference>
<dbReference type="PROSITE" id="PS50113">
    <property type="entry name" value="PAC"/>
    <property type="match status" value="1"/>
</dbReference>
<dbReference type="SMART" id="SM00086">
    <property type="entry name" value="PAC"/>
    <property type="match status" value="1"/>
</dbReference>
<dbReference type="InterPro" id="IPR029787">
    <property type="entry name" value="Nucleotide_cyclase"/>
</dbReference>
<gene>
    <name evidence="3" type="ORF">CFN58_09680</name>
</gene>
<feature type="non-terminal residue" evidence="3">
    <location>
        <position position="301"/>
    </location>
</feature>
<dbReference type="Pfam" id="PF13426">
    <property type="entry name" value="PAS_9"/>
    <property type="match status" value="1"/>
</dbReference>
<dbReference type="PROSITE" id="PS50887">
    <property type="entry name" value="GGDEF"/>
    <property type="match status" value="1"/>
</dbReference>
<dbReference type="EMBL" id="NKQU01000386">
    <property type="protein sequence ID" value="OZI86715.1"/>
    <property type="molecule type" value="Genomic_DNA"/>
</dbReference>
<dbReference type="PANTHER" id="PTHR46663:SF3">
    <property type="entry name" value="SLL0267 PROTEIN"/>
    <property type="match status" value="1"/>
</dbReference>
<dbReference type="SUPFAM" id="SSF55785">
    <property type="entry name" value="PYP-like sensor domain (PAS domain)"/>
    <property type="match status" value="1"/>
</dbReference>
<dbReference type="InterPro" id="IPR043128">
    <property type="entry name" value="Rev_trsase/Diguanyl_cyclase"/>
</dbReference>
<dbReference type="Pfam" id="PF01590">
    <property type="entry name" value="GAF"/>
    <property type="match status" value="1"/>
</dbReference>
<organism evidence="3 4">
    <name type="scientific">Pseudomonas avellanae</name>
    <dbReference type="NCBI Taxonomy" id="46257"/>
    <lineage>
        <taxon>Bacteria</taxon>
        <taxon>Pseudomonadati</taxon>
        <taxon>Pseudomonadota</taxon>
        <taxon>Gammaproteobacteria</taxon>
        <taxon>Pseudomonadales</taxon>
        <taxon>Pseudomonadaceae</taxon>
        <taxon>Pseudomonas</taxon>
    </lineage>
</organism>
<name>A0A261WKR4_9PSED</name>
<dbReference type="InterPro" id="IPR035965">
    <property type="entry name" value="PAS-like_dom_sf"/>
</dbReference>
<dbReference type="InterPro" id="IPR003018">
    <property type="entry name" value="GAF"/>
</dbReference>
<dbReference type="PANTHER" id="PTHR46663">
    <property type="entry name" value="DIGUANYLATE CYCLASE DGCT-RELATED"/>
    <property type="match status" value="1"/>
</dbReference>
<dbReference type="InterPro" id="IPR029016">
    <property type="entry name" value="GAF-like_dom_sf"/>
</dbReference>
<feature type="non-terminal residue" evidence="3">
    <location>
        <position position="1"/>
    </location>
</feature>
<evidence type="ECO:0000259" key="1">
    <source>
        <dbReference type="PROSITE" id="PS50113"/>
    </source>
</evidence>
<dbReference type="InterPro" id="IPR000700">
    <property type="entry name" value="PAS-assoc_C"/>
</dbReference>
<dbReference type="InterPro" id="IPR052163">
    <property type="entry name" value="DGC-Regulatory_Protein"/>
</dbReference>
<comment type="caution">
    <text evidence="3">The sequence shown here is derived from an EMBL/GenBank/DDBJ whole genome shotgun (WGS) entry which is preliminary data.</text>
</comment>
<dbReference type="NCBIfam" id="TIGR00254">
    <property type="entry name" value="GGDEF"/>
    <property type="match status" value="1"/>
</dbReference>
<dbReference type="InterPro" id="IPR000014">
    <property type="entry name" value="PAS"/>
</dbReference>
<proteinExistence type="predicted"/>
<feature type="domain" description="PAC" evidence="1">
    <location>
        <begin position="25"/>
        <end position="77"/>
    </location>
</feature>
<dbReference type="Gene3D" id="3.30.450.40">
    <property type="match status" value="1"/>
</dbReference>
<dbReference type="AlphaFoldDB" id="A0A261WKR4"/>
<dbReference type="Gene3D" id="3.30.70.270">
    <property type="match status" value="1"/>
</dbReference>
<dbReference type="Pfam" id="PF00990">
    <property type="entry name" value="GGDEF"/>
    <property type="match status" value="1"/>
</dbReference>